<organism evidence="2 3">
    <name type="scientific">Kribbella qitaiheensis</name>
    <dbReference type="NCBI Taxonomy" id="1544730"/>
    <lineage>
        <taxon>Bacteria</taxon>
        <taxon>Bacillati</taxon>
        <taxon>Actinomycetota</taxon>
        <taxon>Actinomycetes</taxon>
        <taxon>Propionibacteriales</taxon>
        <taxon>Kribbellaceae</taxon>
        <taxon>Kribbella</taxon>
    </lineage>
</organism>
<accession>A0A7G6WVS8</accession>
<sequence>MSRQHQGNGLPRPSQIASGFGFVTPKDRAEWEQARQQQQESGTRSAAAEFVTSSIAAASELGREGIQAKLRAAHQVAAQEERDQTKQVRRTITQVETVDIQERDGRTLVEEGFEF</sequence>
<feature type="region of interest" description="Disordered" evidence="1">
    <location>
        <begin position="1"/>
        <end position="47"/>
    </location>
</feature>
<reference evidence="3" key="1">
    <citation type="submission" date="2019-09" db="EMBL/GenBank/DDBJ databases">
        <title>Antimicrobial potential of Antarctic Bacteria.</title>
        <authorList>
            <person name="Benaud N."/>
            <person name="Edwards R.J."/>
            <person name="Ferrari B.C."/>
        </authorList>
    </citation>
    <scope>NUCLEOTIDE SEQUENCE [LARGE SCALE GENOMIC DNA]</scope>
    <source>
        <strain evidence="3">SPB151</strain>
    </source>
</reference>
<reference evidence="2 3" key="2">
    <citation type="journal article" date="2020" name="Microbiol. Resour. Announc.">
        <title>Antarctic desert soil bacteria exhibit high novel natural product potential, evaluated through long-read genome sequencing and comparative genomics.</title>
        <authorList>
            <person name="Benaud N."/>
            <person name="Edwards R.J."/>
            <person name="Amos T.G."/>
            <person name="D'Agostino P.M."/>
            <person name="Gutierrez-Chavez C."/>
            <person name="Montgomery K."/>
            <person name="Nicetic I."/>
            <person name="Ferrari B.C."/>
        </authorList>
    </citation>
    <scope>NUCLEOTIDE SEQUENCE [LARGE SCALE GENOMIC DNA]</scope>
    <source>
        <strain evidence="2 3">SPB151</strain>
    </source>
</reference>
<dbReference type="KEGG" id="kqi:F1D05_09595"/>
<dbReference type="AlphaFoldDB" id="A0A7G6WVS8"/>
<protein>
    <submittedName>
        <fullName evidence="2">Uncharacterized protein</fullName>
    </submittedName>
</protein>
<dbReference type="RefSeq" id="WP_185446965.1">
    <property type="nucleotide sequence ID" value="NZ_CP043661.1"/>
</dbReference>
<evidence type="ECO:0000313" key="2">
    <source>
        <dbReference type="EMBL" id="QNE18093.1"/>
    </source>
</evidence>
<dbReference type="EMBL" id="CP043661">
    <property type="protein sequence ID" value="QNE18093.1"/>
    <property type="molecule type" value="Genomic_DNA"/>
</dbReference>
<dbReference type="Proteomes" id="UP000515563">
    <property type="component" value="Chromosome"/>
</dbReference>
<gene>
    <name evidence="2" type="ORF">F1D05_09595</name>
</gene>
<evidence type="ECO:0000256" key="1">
    <source>
        <dbReference type="SAM" id="MobiDB-lite"/>
    </source>
</evidence>
<proteinExistence type="predicted"/>
<keyword evidence="3" id="KW-1185">Reference proteome</keyword>
<name>A0A7G6WVS8_9ACTN</name>
<evidence type="ECO:0000313" key="3">
    <source>
        <dbReference type="Proteomes" id="UP000515563"/>
    </source>
</evidence>